<comment type="caution">
    <text evidence="1">The sequence shown here is derived from an EMBL/GenBank/DDBJ whole genome shotgun (WGS) entry which is preliminary data.</text>
</comment>
<dbReference type="GO" id="GO:0003677">
    <property type="term" value="F:DNA binding"/>
    <property type="evidence" value="ECO:0007669"/>
    <property type="project" value="InterPro"/>
</dbReference>
<proteinExistence type="predicted"/>
<dbReference type="Pfam" id="PF19239">
    <property type="entry name" value="GIY_YIG_domain"/>
    <property type="match status" value="1"/>
</dbReference>
<evidence type="ECO:0000313" key="1">
    <source>
        <dbReference type="EMBL" id="KAF6164723.1"/>
    </source>
</evidence>
<dbReference type="EMBL" id="JACGCM010000911">
    <property type="protein sequence ID" value="KAF6164723.1"/>
    <property type="molecule type" value="Genomic_DNA"/>
</dbReference>
<name>A0A7J7NCB0_9MAGN</name>
<dbReference type="PANTHER" id="PTHR35133:SF1">
    <property type="entry name" value="PROTEIN EFFECTOR OF TRANSCRIPTION 2-RELATED"/>
    <property type="match status" value="1"/>
</dbReference>
<dbReference type="GO" id="GO:0006355">
    <property type="term" value="P:regulation of DNA-templated transcription"/>
    <property type="evidence" value="ECO:0007669"/>
    <property type="project" value="InterPro"/>
</dbReference>
<keyword evidence="2" id="KW-1185">Reference proteome</keyword>
<organism evidence="1 2">
    <name type="scientific">Kingdonia uniflora</name>
    <dbReference type="NCBI Taxonomy" id="39325"/>
    <lineage>
        <taxon>Eukaryota</taxon>
        <taxon>Viridiplantae</taxon>
        <taxon>Streptophyta</taxon>
        <taxon>Embryophyta</taxon>
        <taxon>Tracheophyta</taxon>
        <taxon>Spermatophyta</taxon>
        <taxon>Magnoliopsida</taxon>
        <taxon>Ranunculales</taxon>
        <taxon>Circaeasteraceae</taxon>
        <taxon>Kingdonia</taxon>
    </lineage>
</organism>
<gene>
    <name evidence="1" type="ORF">GIB67_040975</name>
</gene>
<dbReference type="PANTHER" id="PTHR35133">
    <property type="entry name" value="PROTEIN EFFECTOR OF TRANSCRIPTION 2-RELATED"/>
    <property type="match status" value="1"/>
</dbReference>
<dbReference type="Proteomes" id="UP000541444">
    <property type="component" value="Unassembled WGS sequence"/>
</dbReference>
<evidence type="ECO:0000313" key="2">
    <source>
        <dbReference type="Proteomes" id="UP000541444"/>
    </source>
</evidence>
<dbReference type="InterPro" id="IPR038909">
    <property type="entry name" value="Effector_transcript"/>
</dbReference>
<dbReference type="AlphaFoldDB" id="A0A7J7NCB0"/>
<protein>
    <submittedName>
        <fullName evidence="1">Uncharacterized protein</fullName>
    </submittedName>
</protein>
<sequence>MQFCKDLIKVILVGPLDWEDHSRGKEGIERYRTHNLPNVCASGVYELGVAIDKTNLGRNGHKLDHCRVISLYVGKATNVRERLQTYGRSGDHLALLFKATFSTGNGVLYRWAPMKNEMEAGRVEALHLSKYDYAWNKSGNGFRRDDEILEKLEFLQKLEKKTLLQELEKVKTLLISKFFGEVRKYMSDQHFSGKKQKGIRIRPGAPPLPETQLSSCYNGKSDCDFIPQSFMYSRSRPRLVSDKSSLAKEYSNNCGISRINGPFDLNVCGVSLEDGSVCKDIPIKGRKRCGEHKGQRVNEYVCKSKTELKSMCGMDLGDGSVCLEVPVPGRKRCELHKGRRVKTSLIITLKGDL</sequence>
<accession>A0A7J7NCB0</accession>
<reference evidence="1 2" key="1">
    <citation type="journal article" date="2020" name="IScience">
        <title>Genome Sequencing of the Endangered Kingdonia uniflora (Circaeasteraceae, Ranunculales) Reveals Potential Mechanisms of Evolutionary Specialization.</title>
        <authorList>
            <person name="Sun Y."/>
            <person name="Deng T."/>
            <person name="Zhang A."/>
            <person name="Moore M.J."/>
            <person name="Landis J.B."/>
            <person name="Lin N."/>
            <person name="Zhang H."/>
            <person name="Zhang X."/>
            <person name="Huang J."/>
            <person name="Zhang X."/>
            <person name="Sun H."/>
            <person name="Wang H."/>
        </authorList>
    </citation>
    <scope>NUCLEOTIDE SEQUENCE [LARGE SCALE GENOMIC DNA]</scope>
    <source>
        <strain evidence="1">TB1705</strain>
        <tissue evidence="1">Leaf</tissue>
    </source>
</reference>
<dbReference type="OrthoDB" id="1922121at2759"/>